<protein>
    <submittedName>
        <fullName evidence="1">Uncharacterized protein</fullName>
    </submittedName>
</protein>
<evidence type="ECO:0000313" key="2">
    <source>
        <dbReference type="Proteomes" id="UP000799755"/>
    </source>
</evidence>
<keyword evidence="2" id="KW-1185">Reference proteome</keyword>
<dbReference type="Proteomes" id="UP000799755">
    <property type="component" value="Unassembled WGS sequence"/>
</dbReference>
<feature type="non-terminal residue" evidence="1">
    <location>
        <position position="59"/>
    </location>
</feature>
<reference evidence="1" key="1">
    <citation type="journal article" date="2020" name="Stud. Mycol.">
        <title>101 Dothideomycetes genomes: a test case for predicting lifestyles and emergence of pathogens.</title>
        <authorList>
            <person name="Haridas S."/>
            <person name="Albert R."/>
            <person name="Binder M."/>
            <person name="Bloem J."/>
            <person name="Labutti K."/>
            <person name="Salamov A."/>
            <person name="Andreopoulos B."/>
            <person name="Baker S."/>
            <person name="Barry K."/>
            <person name="Bills G."/>
            <person name="Bluhm B."/>
            <person name="Cannon C."/>
            <person name="Castanera R."/>
            <person name="Culley D."/>
            <person name="Daum C."/>
            <person name="Ezra D."/>
            <person name="Gonzalez J."/>
            <person name="Henrissat B."/>
            <person name="Kuo A."/>
            <person name="Liang C."/>
            <person name="Lipzen A."/>
            <person name="Lutzoni F."/>
            <person name="Magnuson J."/>
            <person name="Mondo S."/>
            <person name="Nolan M."/>
            <person name="Ohm R."/>
            <person name="Pangilinan J."/>
            <person name="Park H.-J."/>
            <person name="Ramirez L."/>
            <person name="Alfaro M."/>
            <person name="Sun H."/>
            <person name="Tritt A."/>
            <person name="Yoshinaga Y."/>
            <person name="Zwiers L.-H."/>
            <person name="Turgeon B."/>
            <person name="Goodwin S."/>
            <person name="Spatafora J."/>
            <person name="Crous P."/>
            <person name="Grigoriev I."/>
        </authorList>
    </citation>
    <scope>NUCLEOTIDE SEQUENCE</scope>
    <source>
        <strain evidence="1">ATCC 200398</strain>
    </source>
</reference>
<name>A0ACB6R4Q5_9PLEO</name>
<accession>A0ACB6R4Q5</accession>
<sequence>MEMRKRMLGEEHADALTSMANLAHTWKPQSRDEEAISSMEKCFERRMRILGPHHPDTQS</sequence>
<proteinExistence type="predicted"/>
<organism evidence="1 2">
    <name type="scientific">Lindgomyces ingoldianus</name>
    <dbReference type="NCBI Taxonomy" id="673940"/>
    <lineage>
        <taxon>Eukaryota</taxon>
        <taxon>Fungi</taxon>
        <taxon>Dikarya</taxon>
        <taxon>Ascomycota</taxon>
        <taxon>Pezizomycotina</taxon>
        <taxon>Dothideomycetes</taxon>
        <taxon>Pleosporomycetidae</taxon>
        <taxon>Pleosporales</taxon>
        <taxon>Lindgomycetaceae</taxon>
        <taxon>Lindgomyces</taxon>
    </lineage>
</organism>
<dbReference type="EMBL" id="MU003498">
    <property type="protein sequence ID" value="KAF2474304.1"/>
    <property type="molecule type" value="Genomic_DNA"/>
</dbReference>
<gene>
    <name evidence="1" type="ORF">BDR25DRAFT_158597</name>
</gene>
<evidence type="ECO:0000313" key="1">
    <source>
        <dbReference type="EMBL" id="KAF2474304.1"/>
    </source>
</evidence>
<comment type="caution">
    <text evidence="1">The sequence shown here is derived from an EMBL/GenBank/DDBJ whole genome shotgun (WGS) entry which is preliminary data.</text>
</comment>